<keyword evidence="2" id="KW-1185">Reference proteome</keyword>
<comment type="caution">
    <text evidence="1">The sequence shown here is derived from an EMBL/GenBank/DDBJ whole genome shotgun (WGS) entry which is preliminary data.</text>
</comment>
<evidence type="ECO:0000313" key="2">
    <source>
        <dbReference type="Proteomes" id="UP001239111"/>
    </source>
</evidence>
<accession>A0ACC2PZI0</accession>
<sequence length="394" mass="45386">MEEYTKVTIQKKDANFIIFNIESSAIKDSTSIEYRSPVFSFKDNPKDECFLSFISVLKEKAPTQKVPGMTLHFTDNQAGQEDSGTYQDACTYQVVCSVLNRPEFGIHAFQSHRYGIGELKHWKFFSLNELSKALNKNSVVQLCFDVSRFLSGNVASIMSTFVPKNDDKMLTKLYSFAQNGEFTDVILKIGNEEIKAHKNVLAARSNVFDAMFKSKMQEEQTGVVKVEDFKPDVIKEMLLYIYTDSVKDIQKVSYELFEAAHFYNLLDLETICKNHMKDSVTCENVTVLSDLADKYSLKDIQTVVRKFMKTNEAQLIKNPDYVAFLLSRLSVKNVAQYLVLADKYKLKDFKAPLKEYVKDNIKEVMKDSKYRYLYSTNINIILEIDEYMADQYGK</sequence>
<evidence type="ECO:0000313" key="1">
    <source>
        <dbReference type="EMBL" id="KAJ8688378.1"/>
    </source>
</evidence>
<reference evidence="1" key="1">
    <citation type="submission" date="2023-04" db="EMBL/GenBank/DDBJ databases">
        <title>A chromosome-level genome assembly of the parasitoid wasp Eretmocerus hayati.</title>
        <authorList>
            <person name="Zhong Y."/>
            <person name="Liu S."/>
            <person name="Liu Y."/>
        </authorList>
    </citation>
    <scope>NUCLEOTIDE SEQUENCE</scope>
    <source>
        <strain evidence="1">ZJU_SS_LIU_2023</strain>
    </source>
</reference>
<name>A0ACC2PZI0_9HYME</name>
<protein>
    <submittedName>
        <fullName evidence="1">Uncharacterized protein</fullName>
    </submittedName>
</protein>
<organism evidence="1 2">
    <name type="scientific">Eretmocerus hayati</name>
    <dbReference type="NCBI Taxonomy" id="131215"/>
    <lineage>
        <taxon>Eukaryota</taxon>
        <taxon>Metazoa</taxon>
        <taxon>Ecdysozoa</taxon>
        <taxon>Arthropoda</taxon>
        <taxon>Hexapoda</taxon>
        <taxon>Insecta</taxon>
        <taxon>Pterygota</taxon>
        <taxon>Neoptera</taxon>
        <taxon>Endopterygota</taxon>
        <taxon>Hymenoptera</taxon>
        <taxon>Apocrita</taxon>
        <taxon>Proctotrupomorpha</taxon>
        <taxon>Chalcidoidea</taxon>
        <taxon>Aphelinidae</taxon>
        <taxon>Aphelininae</taxon>
        <taxon>Eretmocerus</taxon>
    </lineage>
</organism>
<gene>
    <name evidence="1" type="ORF">QAD02_024173</name>
</gene>
<dbReference type="Proteomes" id="UP001239111">
    <property type="component" value="Chromosome 1"/>
</dbReference>
<proteinExistence type="predicted"/>
<dbReference type="EMBL" id="CM056741">
    <property type="protein sequence ID" value="KAJ8688378.1"/>
    <property type="molecule type" value="Genomic_DNA"/>
</dbReference>